<evidence type="ECO:0000313" key="2">
    <source>
        <dbReference type="Proteomes" id="UP001230268"/>
    </source>
</evidence>
<comment type="caution">
    <text evidence="1">The sequence shown here is derived from an EMBL/GenBank/DDBJ whole genome shotgun (WGS) entry which is preliminary data.</text>
</comment>
<protein>
    <submittedName>
        <fullName evidence="1">Uncharacterized protein</fullName>
    </submittedName>
</protein>
<gene>
    <name evidence="1" type="ORF">BgAZ_209520</name>
</gene>
<sequence>MSQAASALTWSARVVFRGVRTAQASKTFCPNPFEVVIPATLENTLGGLKGSHMTLKGMDYRPIAQLPFYARTWETNMRKKTYRSRKRKRFIRVGERILRIS</sequence>
<evidence type="ECO:0000313" key="1">
    <source>
        <dbReference type="EMBL" id="KAK1444076.1"/>
    </source>
</evidence>
<dbReference type="Proteomes" id="UP001230268">
    <property type="component" value="Unassembled WGS sequence"/>
</dbReference>
<dbReference type="EMBL" id="JAVEPI010000002">
    <property type="protein sequence ID" value="KAK1444076.1"/>
    <property type="molecule type" value="Genomic_DNA"/>
</dbReference>
<keyword evidence="2" id="KW-1185">Reference proteome</keyword>
<reference evidence="1" key="1">
    <citation type="submission" date="2023-08" db="EMBL/GenBank/DDBJ databases">
        <title>Draft sequence of the Babesia gibsoni genome.</title>
        <authorList>
            <person name="Yamagishi J.Y."/>
            <person name="Xuan X.X."/>
        </authorList>
    </citation>
    <scope>NUCLEOTIDE SEQUENCE</scope>
    <source>
        <strain evidence="1">Azabu</strain>
    </source>
</reference>
<dbReference type="AlphaFoldDB" id="A0AAD8PEV1"/>
<proteinExistence type="predicted"/>
<name>A0AAD8PEV1_BABGI</name>
<accession>A0AAD8PEV1</accession>
<organism evidence="1 2">
    <name type="scientific">Babesia gibsoni</name>
    <dbReference type="NCBI Taxonomy" id="33632"/>
    <lineage>
        <taxon>Eukaryota</taxon>
        <taxon>Sar</taxon>
        <taxon>Alveolata</taxon>
        <taxon>Apicomplexa</taxon>
        <taxon>Aconoidasida</taxon>
        <taxon>Piroplasmida</taxon>
        <taxon>Babesiidae</taxon>
        <taxon>Babesia</taxon>
    </lineage>
</organism>